<keyword evidence="3" id="KW-1185">Reference proteome</keyword>
<dbReference type="EMBL" id="JAWDGP010007400">
    <property type="protein sequence ID" value="KAK3721224.1"/>
    <property type="molecule type" value="Genomic_DNA"/>
</dbReference>
<evidence type="ECO:0000256" key="1">
    <source>
        <dbReference type="SAM" id="MobiDB-lite"/>
    </source>
</evidence>
<name>A0AAE0XX57_9GAST</name>
<comment type="caution">
    <text evidence="2">The sequence shown here is derived from an EMBL/GenBank/DDBJ whole genome shotgun (WGS) entry which is preliminary data.</text>
</comment>
<dbReference type="Proteomes" id="UP001283361">
    <property type="component" value="Unassembled WGS sequence"/>
</dbReference>
<gene>
    <name evidence="2" type="ORF">RRG08_044232</name>
</gene>
<proteinExistence type="predicted"/>
<evidence type="ECO:0000313" key="2">
    <source>
        <dbReference type="EMBL" id="KAK3721224.1"/>
    </source>
</evidence>
<feature type="region of interest" description="Disordered" evidence="1">
    <location>
        <begin position="22"/>
        <end position="106"/>
    </location>
</feature>
<dbReference type="AlphaFoldDB" id="A0AAE0XX57"/>
<sequence length="106" mass="12128">MLRLNTRRERLALNKTIETFGNNLLKERENQRGQKRRERRDAEIEDGAGQKTWPVVTHQTRNANTGNLREDGIRRPRAAKISQTGRRASSGKKQPADDRRGKGGHS</sequence>
<reference evidence="2" key="1">
    <citation type="journal article" date="2023" name="G3 (Bethesda)">
        <title>A reference genome for the long-term kleptoplast-retaining sea slug Elysia crispata morphotype clarki.</title>
        <authorList>
            <person name="Eastman K.E."/>
            <person name="Pendleton A.L."/>
            <person name="Shaikh M.A."/>
            <person name="Suttiyut T."/>
            <person name="Ogas R."/>
            <person name="Tomko P."/>
            <person name="Gavelis G."/>
            <person name="Widhalm J.R."/>
            <person name="Wisecaver J.H."/>
        </authorList>
    </citation>
    <scope>NUCLEOTIDE SEQUENCE</scope>
    <source>
        <strain evidence="2">ECLA1</strain>
    </source>
</reference>
<feature type="compositionally biased region" description="Polar residues" evidence="1">
    <location>
        <begin position="57"/>
        <end position="67"/>
    </location>
</feature>
<protein>
    <submittedName>
        <fullName evidence="2">Uncharacterized protein</fullName>
    </submittedName>
</protein>
<feature type="compositionally biased region" description="Basic and acidic residues" evidence="1">
    <location>
        <begin position="94"/>
        <end position="106"/>
    </location>
</feature>
<organism evidence="2 3">
    <name type="scientific">Elysia crispata</name>
    <name type="common">lettuce slug</name>
    <dbReference type="NCBI Taxonomy" id="231223"/>
    <lineage>
        <taxon>Eukaryota</taxon>
        <taxon>Metazoa</taxon>
        <taxon>Spiralia</taxon>
        <taxon>Lophotrochozoa</taxon>
        <taxon>Mollusca</taxon>
        <taxon>Gastropoda</taxon>
        <taxon>Heterobranchia</taxon>
        <taxon>Euthyneura</taxon>
        <taxon>Panpulmonata</taxon>
        <taxon>Sacoglossa</taxon>
        <taxon>Placobranchoidea</taxon>
        <taxon>Plakobranchidae</taxon>
        <taxon>Elysia</taxon>
    </lineage>
</organism>
<evidence type="ECO:0000313" key="3">
    <source>
        <dbReference type="Proteomes" id="UP001283361"/>
    </source>
</evidence>
<accession>A0AAE0XX57</accession>